<evidence type="ECO:0000313" key="2">
    <source>
        <dbReference type="EMBL" id="RFM22907.1"/>
    </source>
</evidence>
<evidence type="ECO:0000256" key="1">
    <source>
        <dbReference type="SAM" id="SignalP"/>
    </source>
</evidence>
<sequence length="175" mass="19829">MRKVFLTAILVVGISLSAAAQFNKDVPRQTVEDGTVAIFRKPTESFFGQLLGPAFDENHFQMYHSYTLTYNSLFGNTVGEYVNTMIYQFDFPLTLRADIGVLHQPFGTTPMQQQWMGGQNIFQGVYLKNLQAVYKPMKDITIGLSFQQIPQGQLFWANPWGMGSIGMMRDPILGW</sequence>
<proteinExistence type="predicted"/>
<accession>A0A395LW30</accession>
<name>A0A395LW30_9BACT</name>
<evidence type="ECO:0000313" key="3">
    <source>
        <dbReference type="Proteomes" id="UP000266389"/>
    </source>
</evidence>
<protein>
    <recommendedName>
        <fullName evidence="4">YjbH domain-containing protein</fullName>
    </recommendedName>
</protein>
<gene>
    <name evidence="2" type="ORF">D0433_13915</name>
</gene>
<comment type="caution">
    <text evidence="2">The sequence shown here is derived from an EMBL/GenBank/DDBJ whole genome shotgun (WGS) entry which is preliminary data.</text>
</comment>
<dbReference type="EMBL" id="PHFL01000072">
    <property type="protein sequence ID" value="RFM22907.1"/>
    <property type="molecule type" value="Genomic_DNA"/>
</dbReference>
<dbReference type="AlphaFoldDB" id="A0A395LW30"/>
<feature type="signal peptide" evidence="1">
    <location>
        <begin position="1"/>
        <end position="20"/>
    </location>
</feature>
<reference evidence="2 3" key="1">
    <citation type="journal article" date="2011" name="ISME J.">
        <title>Community ecology of hot spring cyanobacterial mats: predominant populations and their functional potential.</title>
        <authorList>
            <person name="Klatt C.G."/>
            <person name="Wood J.M."/>
            <person name="Rusch D.B."/>
            <person name="Bateson M.M."/>
            <person name="Hamamura N."/>
            <person name="Heidelberg J.F."/>
            <person name="Grossman A.R."/>
            <person name="Bhaya D."/>
            <person name="Cohan F.M."/>
            <person name="Kuhl M."/>
            <person name="Bryant D.A."/>
            <person name="Ward D.M."/>
        </authorList>
    </citation>
    <scope>NUCLEOTIDE SEQUENCE [LARGE SCALE GENOMIC DNA]</scope>
    <source>
        <strain evidence="2">OS</strain>
    </source>
</reference>
<feature type="chain" id="PRO_5017318857" description="YjbH domain-containing protein" evidence="1">
    <location>
        <begin position="21"/>
        <end position="175"/>
    </location>
</feature>
<organism evidence="2 3">
    <name type="scientific">Candidatus Thermochlorobacter aerophilus</name>
    <dbReference type="NCBI Taxonomy" id="1868324"/>
    <lineage>
        <taxon>Bacteria</taxon>
        <taxon>Pseudomonadati</taxon>
        <taxon>Chlorobiota</taxon>
        <taxon>Chlorobiia</taxon>
        <taxon>Chlorobiales</taxon>
        <taxon>Candidatus Thermochlorobacteriaceae</taxon>
        <taxon>Candidatus Thermochlorobacter</taxon>
    </lineage>
</organism>
<dbReference type="Proteomes" id="UP000266389">
    <property type="component" value="Unassembled WGS sequence"/>
</dbReference>
<evidence type="ECO:0008006" key="4">
    <source>
        <dbReference type="Google" id="ProtNLM"/>
    </source>
</evidence>
<keyword evidence="1" id="KW-0732">Signal</keyword>